<dbReference type="Gene3D" id="2.40.128.110">
    <property type="entry name" value="Lipid/polyisoprenoid-binding, YceI-like"/>
    <property type="match status" value="1"/>
</dbReference>
<name>A0A3S0PQ46_9BACI</name>
<dbReference type="InterPro" id="IPR007372">
    <property type="entry name" value="Lipid/polyisoprenoid-bd_YceI"/>
</dbReference>
<organism evidence="3 4">
    <name type="scientific">Lysinibacillus antri</name>
    <dbReference type="NCBI Taxonomy" id="2498145"/>
    <lineage>
        <taxon>Bacteria</taxon>
        <taxon>Bacillati</taxon>
        <taxon>Bacillota</taxon>
        <taxon>Bacilli</taxon>
        <taxon>Bacillales</taxon>
        <taxon>Bacillaceae</taxon>
        <taxon>Lysinibacillus</taxon>
    </lineage>
</organism>
<sequence length="175" mass="19670">MVKYSIDFSHSSITFSVKHMMITNVKGVFDSYSAVIEADTLEDLTTAKIAIEIDVASISTKDQARDNHLVSADFFHADKYPKINFVATTISKINDQNYNIIGNLTIKDVMKPITFQATYNGHVQSPWGQDTYAFSASTRINRKEFRLLYNAVLESGGLLISENVDVTIDFQLYPI</sequence>
<evidence type="ECO:0000313" key="3">
    <source>
        <dbReference type="EMBL" id="RUL53636.1"/>
    </source>
</evidence>
<dbReference type="PANTHER" id="PTHR34406">
    <property type="entry name" value="PROTEIN YCEI"/>
    <property type="match status" value="1"/>
</dbReference>
<comment type="caution">
    <text evidence="3">The sequence shown here is derived from an EMBL/GenBank/DDBJ whole genome shotgun (WGS) entry which is preliminary data.</text>
</comment>
<proteinExistence type="inferred from homology"/>
<evidence type="ECO:0000256" key="1">
    <source>
        <dbReference type="ARBA" id="ARBA00008812"/>
    </source>
</evidence>
<evidence type="ECO:0000259" key="2">
    <source>
        <dbReference type="SMART" id="SM00867"/>
    </source>
</evidence>
<dbReference type="RefSeq" id="WP_126658775.1">
    <property type="nucleotide sequence ID" value="NZ_RYYR01000009.1"/>
</dbReference>
<dbReference type="InterPro" id="IPR036761">
    <property type="entry name" value="TTHA0802/YceI-like_sf"/>
</dbReference>
<keyword evidence="4" id="KW-1185">Reference proteome</keyword>
<dbReference type="SUPFAM" id="SSF101874">
    <property type="entry name" value="YceI-like"/>
    <property type="match status" value="1"/>
</dbReference>
<comment type="similarity">
    <text evidence="1">Belongs to the UPF0312 family.</text>
</comment>
<accession>A0A3S0PQ46</accession>
<evidence type="ECO:0000313" key="4">
    <source>
        <dbReference type="Proteomes" id="UP000287910"/>
    </source>
</evidence>
<dbReference type="AlphaFoldDB" id="A0A3S0PQ46"/>
<gene>
    <name evidence="3" type="ORF">EK386_08710</name>
</gene>
<protein>
    <submittedName>
        <fullName evidence="3">Polyisoprenoid-binding protein</fullName>
    </submittedName>
</protein>
<dbReference type="SMART" id="SM00867">
    <property type="entry name" value="YceI"/>
    <property type="match status" value="1"/>
</dbReference>
<dbReference type="EMBL" id="RYYR01000009">
    <property type="protein sequence ID" value="RUL53636.1"/>
    <property type="molecule type" value="Genomic_DNA"/>
</dbReference>
<dbReference type="PANTHER" id="PTHR34406:SF1">
    <property type="entry name" value="PROTEIN YCEI"/>
    <property type="match status" value="1"/>
</dbReference>
<dbReference type="Pfam" id="PF04264">
    <property type="entry name" value="YceI"/>
    <property type="match status" value="1"/>
</dbReference>
<reference evidence="3 4" key="1">
    <citation type="submission" date="2018-12" db="EMBL/GenBank/DDBJ databases">
        <title>Lysinibacillus antri sp. nov., isolated from a cave soil.</title>
        <authorList>
            <person name="Narsing Rao M.P."/>
            <person name="Zhang H."/>
            <person name="Dong Z.-Y."/>
            <person name="Niu X.-K."/>
            <person name="Zhang K."/>
            <person name="Fang B.-Z."/>
            <person name="Kang Y.-Q."/>
            <person name="Xiao M."/>
            <person name="Li W.-J."/>
        </authorList>
    </citation>
    <scope>NUCLEOTIDE SEQUENCE [LARGE SCALE GENOMIC DNA]</scope>
    <source>
        <strain evidence="3 4">SYSU K30002</strain>
    </source>
</reference>
<dbReference type="Proteomes" id="UP000287910">
    <property type="component" value="Unassembled WGS sequence"/>
</dbReference>
<feature type="domain" description="Lipid/polyisoprenoid-binding YceI-like" evidence="2">
    <location>
        <begin position="3"/>
        <end position="173"/>
    </location>
</feature>